<dbReference type="PANTHER" id="PTHR43098">
    <property type="entry name" value="L-ORNITHINE N(5)-MONOOXYGENASE-RELATED"/>
    <property type="match status" value="1"/>
</dbReference>
<gene>
    <name evidence="8" type="ORF">SLS59_002565</name>
</gene>
<sequence>MLAYKDLFRSKEANEATYQYWRSKVATRLTDPAKFEIMAPEHKPYYFLTKRMPLEQDYYEVLNQSNVHIHDLSKSSLKSFTNKGLLMSDGTEYKFDAVVLATGFDSITGSITRVGVKNKHGVDLKDVWADGITTHMGITVSGFPNMFVPYSPQAPTPFTNAIPIIEAQVELAVDIIKRVERAGAESIEATRDAEIEWKTHLNALVEGTLFPYTDSWWNGADVPGKKKEMMAYIAGIKHYEAKCRANIEKLQGFDIVAGDNS</sequence>
<keyword evidence="3" id="KW-0285">Flavoprotein</keyword>
<dbReference type="EMBL" id="JAKIXB020000006">
    <property type="protein sequence ID" value="KAL1607596.1"/>
    <property type="molecule type" value="Genomic_DNA"/>
</dbReference>
<proteinExistence type="inferred from homology"/>
<dbReference type="Proteomes" id="UP001521222">
    <property type="component" value="Unassembled WGS sequence"/>
</dbReference>
<dbReference type="InterPro" id="IPR050775">
    <property type="entry name" value="FAD-binding_Monooxygenases"/>
</dbReference>
<evidence type="ECO:0000256" key="7">
    <source>
        <dbReference type="ARBA" id="ARBA00023033"/>
    </source>
</evidence>
<dbReference type="SUPFAM" id="SSF51905">
    <property type="entry name" value="FAD/NAD(P)-binding domain"/>
    <property type="match status" value="1"/>
</dbReference>
<evidence type="ECO:0000313" key="8">
    <source>
        <dbReference type="EMBL" id="KAL1607596.1"/>
    </source>
</evidence>
<evidence type="ECO:0000256" key="1">
    <source>
        <dbReference type="ARBA" id="ARBA00001974"/>
    </source>
</evidence>
<evidence type="ECO:0008006" key="10">
    <source>
        <dbReference type="Google" id="ProtNLM"/>
    </source>
</evidence>
<keyword evidence="4" id="KW-0274">FAD</keyword>
<evidence type="ECO:0000313" key="9">
    <source>
        <dbReference type="Proteomes" id="UP001521222"/>
    </source>
</evidence>
<evidence type="ECO:0000256" key="3">
    <source>
        <dbReference type="ARBA" id="ARBA00022630"/>
    </source>
</evidence>
<comment type="similarity">
    <text evidence="2">Belongs to the FAD-binding monooxygenase family.</text>
</comment>
<evidence type="ECO:0000256" key="2">
    <source>
        <dbReference type="ARBA" id="ARBA00010139"/>
    </source>
</evidence>
<evidence type="ECO:0000256" key="6">
    <source>
        <dbReference type="ARBA" id="ARBA00023002"/>
    </source>
</evidence>
<comment type="cofactor">
    <cofactor evidence="1">
        <name>FAD</name>
        <dbReference type="ChEBI" id="CHEBI:57692"/>
    </cofactor>
</comment>
<name>A0ABR3RT28_9PLEO</name>
<keyword evidence="9" id="KW-1185">Reference proteome</keyword>
<keyword evidence="5" id="KW-0521">NADP</keyword>
<dbReference type="InterPro" id="IPR036188">
    <property type="entry name" value="FAD/NAD-bd_sf"/>
</dbReference>
<protein>
    <recommendedName>
        <fullName evidence="10">FAD/NAD(P)-binding domain-containing protein</fullName>
    </recommendedName>
</protein>
<organism evidence="8 9">
    <name type="scientific">Nothophoma quercina</name>
    <dbReference type="NCBI Taxonomy" id="749835"/>
    <lineage>
        <taxon>Eukaryota</taxon>
        <taxon>Fungi</taxon>
        <taxon>Dikarya</taxon>
        <taxon>Ascomycota</taxon>
        <taxon>Pezizomycotina</taxon>
        <taxon>Dothideomycetes</taxon>
        <taxon>Pleosporomycetidae</taxon>
        <taxon>Pleosporales</taxon>
        <taxon>Pleosporineae</taxon>
        <taxon>Didymellaceae</taxon>
        <taxon>Nothophoma</taxon>
    </lineage>
</organism>
<evidence type="ECO:0000256" key="4">
    <source>
        <dbReference type="ARBA" id="ARBA00022827"/>
    </source>
</evidence>
<keyword evidence="7" id="KW-0503">Monooxygenase</keyword>
<dbReference type="PANTHER" id="PTHR43098:SF3">
    <property type="entry name" value="L-ORNITHINE N(5)-MONOOXYGENASE-RELATED"/>
    <property type="match status" value="1"/>
</dbReference>
<dbReference type="Gene3D" id="3.50.50.60">
    <property type="entry name" value="FAD/NAD(P)-binding domain"/>
    <property type="match status" value="1"/>
</dbReference>
<accession>A0ABR3RT28</accession>
<evidence type="ECO:0000256" key="5">
    <source>
        <dbReference type="ARBA" id="ARBA00022857"/>
    </source>
</evidence>
<comment type="caution">
    <text evidence="8">The sequence shown here is derived from an EMBL/GenBank/DDBJ whole genome shotgun (WGS) entry which is preliminary data.</text>
</comment>
<reference evidence="8 9" key="1">
    <citation type="submission" date="2024-02" db="EMBL/GenBank/DDBJ databases">
        <title>De novo assembly and annotation of 12 fungi associated with fruit tree decline syndrome in Ontario, Canada.</title>
        <authorList>
            <person name="Sulman M."/>
            <person name="Ellouze W."/>
            <person name="Ilyukhin E."/>
        </authorList>
    </citation>
    <scope>NUCLEOTIDE SEQUENCE [LARGE SCALE GENOMIC DNA]</scope>
    <source>
        <strain evidence="8 9">M97-236</strain>
    </source>
</reference>
<keyword evidence="6" id="KW-0560">Oxidoreductase</keyword>